<dbReference type="AlphaFoldDB" id="B4Q9M7"/>
<evidence type="ECO:0000313" key="3">
    <source>
        <dbReference type="Proteomes" id="UP000000304"/>
    </source>
</evidence>
<protein>
    <submittedName>
        <fullName evidence="2">GD23244</fullName>
    </submittedName>
</protein>
<accession>B4Q9M7</accession>
<keyword evidence="3" id="KW-1185">Reference proteome</keyword>
<feature type="region of interest" description="Disordered" evidence="1">
    <location>
        <begin position="1"/>
        <end position="25"/>
    </location>
</feature>
<evidence type="ECO:0000313" key="2">
    <source>
        <dbReference type="EMBL" id="EDX03638.1"/>
    </source>
</evidence>
<dbReference type="EMBL" id="CM000361">
    <property type="protein sequence ID" value="EDX03638.1"/>
    <property type="molecule type" value="Genomic_DNA"/>
</dbReference>
<proteinExistence type="predicted"/>
<evidence type="ECO:0000256" key="1">
    <source>
        <dbReference type="SAM" id="MobiDB-lite"/>
    </source>
</evidence>
<dbReference type="HOGENOM" id="CLU_2402015_0_0_1"/>
<dbReference type="Proteomes" id="UP000000304">
    <property type="component" value="Chromosome 2L"/>
</dbReference>
<gene>
    <name evidence="2" type="primary">Dsim\GD23244</name>
    <name evidence="2" type="ORF">Dsim_GD23244</name>
</gene>
<sequence length="93" mass="10039">MSKDKLTESLEENSPCKGRGETSPSCSWLPYPCPSFLLLSWAELGWAIRGNALKPHNHLSQGPSSSRSRIGAEVEASISNSNSIFSSICVSVE</sequence>
<name>B4Q9M7_DROSI</name>
<organism evidence="2 3">
    <name type="scientific">Drosophila simulans</name>
    <name type="common">Fruit fly</name>
    <dbReference type="NCBI Taxonomy" id="7240"/>
    <lineage>
        <taxon>Eukaryota</taxon>
        <taxon>Metazoa</taxon>
        <taxon>Ecdysozoa</taxon>
        <taxon>Arthropoda</taxon>
        <taxon>Hexapoda</taxon>
        <taxon>Insecta</taxon>
        <taxon>Pterygota</taxon>
        <taxon>Neoptera</taxon>
        <taxon>Endopterygota</taxon>
        <taxon>Diptera</taxon>
        <taxon>Brachycera</taxon>
        <taxon>Muscomorpha</taxon>
        <taxon>Ephydroidea</taxon>
        <taxon>Drosophilidae</taxon>
        <taxon>Drosophila</taxon>
        <taxon>Sophophora</taxon>
    </lineage>
</organism>
<reference evidence="2 3" key="1">
    <citation type="journal article" date="2007" name="Nature">
        <title>Evolution of genes and genomes on the Drosophila phylogeny.</title>
        <authorList>
            <consortium name="Drosophila 12 Genomes Consortium"/>
            <person name="Clark A.G."/>
            <person name="Eisen M.B."/>
            <person name="Smith D.R."/>
            <person name="Bergman C.M."/>
            <person name="Oliver B."/>
            <person name="Markow T.A."/>
            <person name="Kaufman T.C."/>
            <person name="Kellis M."/>
            <person name="Gelbart W."/>
            <person name="Iyer V.N."/>
            <person name="Pollard D.A."/>
            <person name="Sackton T.B."/>
            <person name="Larracuente A.M."/>
            <person name="Singh N.D."/>
            <person name="Abad J.P."/>
            <person name="Abt D.N."/>
            <person name="Adryan B."/>
            <person name="Aguade M."/>
            <person name="Akashi H."/>
            <person name="Anderson W.W."/>
            <person name="Aquadro C.F."/>
            <person name="Ardell D.H."/>
            <person name="Arguello R."/>
            <person name="Artieri C.G."/>
            <person name="Barbash D.A."/>
            <person name="Barker D."/>
            <person name="Barsanti P."/>
            <person name="Batterham P."/>
            <person name="Batzoglou S."/>
            <person name="Begun D."/>
            <person name="Bhutkar A."/>
            <person name="Blanco E."/>
            <person name="Bosak S.A."/>
            <person name="Bradley R.K."/>
            <person name="Brand A.D."/>
            <person name="Brent M.R."/>
            <person name="Brooks A.N."/>
            <person name="Brown R.H."/>
            <person name="Butlin R.K."/>
            <person name="Caggese C."/>
            <person name="Calvi B.R."/>
            <person name="Bernardo de Carvalho A."/>
            <person name="Caspi A."/>
            <person name="Castrezana S."/>
            <person name="Celniker S.E."/>
            <person name="Chang J.L."/>
            <person name="Chapple C."/>
            <person name="Chatterji S."/>
            <person name="Chinwalla A."/>
            <person name="Civetta A."/>
            <person name="Clifton S.W."/>
            <person name="Comeron J.M."/>
            <person name="Costello J.C."/>
            <person name="Coyne J.A."/>
            <person name="Daub J."/>
            <person name="David R.G."/>
            <person name="Delcher A.L."/>
            <person name="Delehaunty K."/>
            <person name="Do C.B."/>
            <person name="Ebling H."/>
            <person name="Edwards K."/>
            <person name="Eickbush T."/>
            <person name="Evans J.D."/>
            <person name="Filipski A."/>
            <person name="Findeiss S."/>
            <person name="Freyhult E."/>
            <person name="Fulton L."/>
            <person name="Fulton R."/>
            <person name="Garcia A.C."/>
            <person name="Gardiner A."/>
            <person name="Garfield D.A."/>
            <person name="Garvin B.E."/>
            <person name="Gibson G."/>
            <person name="Gilbert D."/>
            <person name="Gnerre S."/>
            <person name="Godfrey J."/>
            <person name="Good R."/>
            <person name="Gotea V."/>
            <person name="Gravely B."/>
            <person name="Greenberg A.J."/>
            <person name="Griffiths-Jones S."/>
            <person name="Gross S."/>
            <person name="Guigo R."/>
            <person name="Gustafson E.A."/>
            <person name="Haerty W."/>
            <person name="Hahn M.W."/>
            <person name="Halligan D.L."/>
            <person name="Halpern A.L."/>
            <person name="Halter G.M."/>
            <person name="Han M.V."/>
            <person name="Heger A."/>
            <person name="Hillier L."/>
            <person name="Hinrichs A.S."/>
            <person name="Holmes I."/>
            <person name="Hoskins R.A."/>
            <person name="Hubisz M.J."/>
            <person name="Hultmark D."/>
            <person name="Huntley M.A."/>
            <person name="Jaffe D.B."/>
            <person name="Jagadeeshan S."/>
            <person name="Jeck W.R."/>
            <person name="Johnson J."/>
            <person name="Jones C.D."/>
            <person name="Jordan W.C."/>
            <person name="Karpen G.H."/>
            <person name="Kataoka E."/>
            <person name="Keightley P.D."/>
            <person name="Kheradpour P."/>
            <person name="Kirkness E.F."/>
            <person name="Koerich L.B."/>
            <person name="Kristiansen K."/>
            <person name="Kudrna D."/>
            <person name="Kulathinal R.J."/>
            <person name="Kumar S."/>
            <person name="Kwok R."/>
            <person name="Lander E."/>
            <person name="Langley C.H."/>
            <person name="Lapoint R."/>
            <person name="Lazzaro B.P."/>
            <person name="Lee S.J."/>
            <person name="Levesque L."/>
            <person name="Li R."/>
            <person name="Lin C.F."/>
            <person name="Lin M.F."/>
            <person name="Lindblad-Toh K."/>
            <person name="Llopart A."/>
            <person name="Long M."/>
            <person name="Low L."/>
            <person name="Lozovsky E."/>
            <person name="Lu J."/>
            <person name="Luo M."/>
            <person name="Machado C.A."/>
            <person name="Makalowski W."/>
            <person name="Marzo M."/>
            <person name="Matsuda M."/>
            <person name="Matzkin L."/>
            <person name="McAllister B."/>
            <person name="McBride C.S."/>
            <person name="McKernan B."/>
            <person name="McKernan K."/>
            <person name="Mendez-Lago M."/>
            <person name="Minx P."/>
            <person name="Mollenhauer M.U."/>
            <person name="Montooth K."/>
            <person name="Mount S.M."/>
            <person name="Mu X."/>
            <person name="Myers E."/>
            <person name="Negre B."/>
            <person name="Newfeld S."/>
            <person name="Nielsen R."/>
            <person name="Noor M.A."/>
            <person name="O'Grady P."/>
            <person name="Pachter L."/>
            <person name="Papaceit M."/>
            <person name="Parisi M.J."/>
            <person name="Parisi M."/>
            <person name="Parts L."/>
            <person name="Pedersen J.S."/>
            <person name="Pesole G."/>
            <person name="Phillippy A.M."/>
            <person name="Ponting C.P."/>
            <person name="Pop M."/>
            <person name="Porcelli D."/>
            <person name="Powell J.R."/>
            <person name="Prohaska S."/>
            <person name="Pruitt K."/>
            <person name="Puig M."/>
            <person name="Quesneville H."/>
            <person name="Ram K.R."/>
            <person name="Rand D."/>
            <person name="Rasmussen M.D."/>
            <person name="Reed L.K."/>
            <person name="Reenan R."/>
            <person name="Reily A."/>
            <person name="Remington K.A."/>
            <person name="Rieger T.T."/>
            <person name="Ritchie M.G."/>
            <person name="Robin C."/>
            <person name="Rogers Y.H."/>
            <person name="Rohde C."/>
            <person name="Rozas J."/>
            <person name="Rubenfield M.J."/>
            <person name="Ruiz A."/>
            <person name="Russo S."/>
            <person name="Salzberg S.L."/>
            <person name="Sanchez-Gracia A."/>
            <person name="Saranga D.J."/>
            <person name="Sato H."/>
            <person name="Schaeffer S.W."/>
            <person name="Schatz M.C."/>
            <person name="Schlenke T."/>
            <person name="Schwartz R."/>
            <person name="Segarra C."/>
            <person name="Singh R.S."/>
            <person name="Sirot L."/>
            <person name="Sirota M."/>
            <person name="Sisneros N.B."/>
            <person name="Smith C.D."/>
            <person name="Smith T.F."/>
            <person name="Spieth J."/>
            <person name="Stage D.E."/>
            <person name="Stark A."/>
            <person name="Stephan W."/>
            <person name="Strausberg R.L."/>
            <person name="Strempel S."/>
            <person name="Sturgill D."/>
            <person name="Sutton G."/>
            <person name="Sutton G.G."/>
            <person name="Tao W."/>
            <person name="Teichmann S."/>
            <person name="Tobari Y.N."/>
            <person name="Tomimura Y."/>
            <person name="Tsolas J.M."/>
            <person name="Valente V.L."/>
            <person name="Venter E."/>
            <person name="Venter J.C."/>
            <person name="Vicario S."/>
            <person name="Vieira F.G."/>
            <person name="Vilella A.J."/>
            <person name="Villasante A."/>
            <person name="Walenz B."/>
            <person name="Wang J."/>
            <person name="Wasserman M."/>
            <person name="Watts T."/>
            <person name="Wilson D."/>
            <person name="Wilson R.K."/>
            <person name="Wing R.A."/>
            <person name="Wolfner M.F."/>
            <person name="Wong A."/>
            <person name="Wong G.K."/>
            <person name="Wu C.I."/>
            <person name="Wu G."/>
            <person name="Yamamoto D."/>
            <person name="Yang H.P."/>
            <person name="Yang S.P."/>
            <person name="Yorke J.A."/>
            <person name="Yoshida K."/>
            <person name="Zdobnov E."/>
            <person name="Zhang P."/>
            <person name="Zhang Y."/>
            <person name="Zimin A.V."/>
            <person name="Baldwin J."/>
            <person name="Abdouelleil A."/>
            <person name="Abdulkadir J."/>
            <person name="Abebe A."/>
            <person name="Abera B."/>
            <person name="Abreu J."/>
            <person name="Acer S.C."/>
            <person name="Aftuck L."/>
            <person name="Alexander A."/>
            <person name="An P."/>
            <person name="Anderson E."/>
            <person name="Anderson S."/>
            <person name="Arachi H."/>
            <person name="Azer M."/>
            <person name="Bachantsang P."/>
            <person name="Barry A."/>
            <person name="Bayul T."/>
            <person name="Berlin A."/>
            <person name="Bessette D."/>
            <person name="Bloom T."/>
            <person name="Blye J."/>
            <person name="Boguslavskiy L."/>
            <person name="Bonnet C."/>
            <person name="Boukhgalter B."/>
            <person name="Bourzgui I."/>
            <person name="Brown A."/>
            <person name="Cahill P."/>
            <person name="Channer S."/>
            <person name="Cheshatsang Y."/>
            <person name="Chuda L."/>
            <person name="Citroen M."/>
            <person name="Collymore A."/>
            <person name="Cooke P."/>
            <person name="Costello M."/>
            <person name="D'Aco K."/>
            <person name="Daza R."/>
            <person name="De Haan G."/>
            <person name="DeGray S."/>
            <person name="DeMaso C."/>
            <person name="Dhargay N."/>
            <person name="Dooley K."/>
            <person name="Dooley E."/>
            <person name="Doricent M."/>
            <person name="Dorje P."/>
            <person name="Dorjee K."/>
            <person name="Dupes A."/>
            <person name="Elong R."/>
            <person name="Falk J."/>
            <person name="Farina A."/>
            <person name="Faro S."/>
            <person name="Ferguson D."/>
            <person name="Fisher S."/>
            <person name="Foley C.D."/>
            <person name="Franke A."/>
            <person name="Friedrich D."/>
            <person name="Gadbois L."/>
            <person name="Gearin G."/>
            <person name="Gearin C.R."/>
            <person name="Giannoukos G."/>
            <person name="Goode T."/>
            <person name="Graham J."/>
            <person name="Grandbois E."/>
            <person name="Grewal S."/>
            <person name="Gyaltsen K."/>
            <person name="Hafez N."/>
            <person name="Hagos B."/>
            <person name="Hall J."/>
            <person name="Henson C."/>
            <person name="Hollinger A."/>
            <person name="Honan T."/>
            <person name="Huard M.D."/>
            <person name="Hughes L."/>
            <person name="Hurhula B."/>
            <person name="Husby M.E."/>
            <person name="Kamat A."/>
            <person name="Kanga B."/>
            <person name="Kashin S."/>
            <person name="Khazanovich D."/>
            <person name="Kisner P."/>
            <person name="Lance K."/>
            <person name="Lara M."/>
            <person name="Lee W."/>
            <person name="Lennon N."/>
            <person name="Letendre F."/>
            <person name="LeVine R."/>
            <person name="Lipovsky A."/>
            <person name="Liu X."/>
            <person name="Liu J."/>
            <person name="Liu S."/>
            <person name="Lokyitsang T."/>
            <person name="Lokyitsang Y."/>
            <person name="Lubonja R."/>
            <person name="Lui A."/>
            <person name="MacDonald P."/>
            <person name="Magnisalis V."/>
            <person name="Maru K."/>
            <person name="Matthews C."/>
            <person name="McCusker W."/>
            <person name="McDonough S."/>
            <person name="Mehta T."/>
            <person name="Meldrim J."/>
            <person name="Meneus L."/>
            <person name="Mihai O."/>
            <person name="Mihalev A."/>
            <person name="Mihova T."/>
            <person name="Mittelman R."/>
            <person name="Mlenga V."/>
            <person name="Montmayeur A."/>
            <person name="Mulrain L."/>
            <person name="Navidi A."/>
            <person name="Naylor J."/>
            <person name="Negash T."/>
            <person name="Nguyen T."/>
            <person name="Nguyen N."/>
            <person name="Nicol R."/>
            <person name="Norbu C."/>
            <person name="Norbu N."/>
            <person name="Novod N."/>
            <person name="O'Neill B."/>
            <person name="Osman S."/>
            <person name="Markiewicz E."/>
            <person name="Oyono O.L."/>
            <person name="Patti C."/>
            <person name="Phunkhang P."/>
            <person name="Pierre F."/>
            <person name="Priest M."/>
            <person name="Raghuraman S."/>
            <person name="Rege F."/>
            <person name="Reyes R."/>
            <person name="Rise C."/>
            <person name="Rogov P."/>
            <person name="Ross K."/>
            <person name="Ryan E."/>
            <person name="Settipalli S."/>
            <person name="Shea T."/>
            <person name="Sherpa N."/>
            <person name="Shi L."/>
            <person name="Shih D."/>
            <person name="Sparrow T."/>
            <person name="Spaulding J."/>
            <person name="Stalker J."/>
            <person name="Stange-Thomann N."/>
            <person name="Stavropoulos S."/>
            <person name="Stone C."/>
            <person name="Strader C."/>
            <person name="Tesfaye S."/>
            <person name="Thomson T."/>
            <person name="Thoulutsang Y."/>
            <person name="Thoulutsang D."/>
            <person name="Topham K."/>
            <person name="Topping I."/>
            <person name="Tsamla T."/>
            <person name="Vassiliev H."/>
            <person name="Vo A."/>
            <person name="Wangchuk T."/>
            <person name="Wangdi T."/>
            <person name="Weiand M."/>
            <person name="Wilkinson J."/>
            <person name="Wilson A."/>
            <person name="Yadav S."/>
            <person name="Young G."/>
            <person name="Yu Q."/>
            <person name="Zembek L."/>
            <person name="Zhong D."/>
            <person name="Zimmer A."/>
            <person name="Zwirko Z."/>
            <person name="Jaffe D.B."/>
            <person name="Alvarez P."/>
            <person name="Brockman W."/>
            <person name="Butler J."/>
            <person name="Chin C."/>
            <person name="Gnerre S."/>
            <person name="Grabherr M."/>
            <person name="Kleber M."/>
            <person name="Mauceli E."/>
            <person name="MacCallum I."/>
        </authorList>
    </citation>
    <scope>NUCLEOTIDE SEQUENCE [LARGE SCALE GENOMIC DNA]</scope>
    <source>
        <strain evidence="3">white501</strain>
    </source>
</reference>